<accession>A0A2T2N138</accession>
<feature type="signal peptide" evidence="1">
    <location>
        <begin position="1"/>
        <end position="19"/>
    </location>
</feature>
<gene>
    <name evidence="2" type="ORF">BS50DRAFT_580158</name>
</gene>
<sequence length="200" mass="21442">MRFILRAFVWSGIVLSSWADSATNSVGRICSGREICDLTLPPSSLPSPEAGSTLRFVGLGVGTQNYTCTPGQPPTSRGAVATLLDIAGVLCANQPPECTSVESLRLGHHYFTADLVPTFDLIHTRADAFVSAKRSDSAGAPESKDSTIDWLRLVADHTKINSGGIATTYRVKTVGGVPPSNCEGETIVPYMAEYWFYGRE</sequence>
<dbReference type="PANTHER" id="PTHR35567:SF1">
    <property type="entry name" value="CONSERVED FUNGAL PROTEIN (AFU_ORTHOLOGUE AFUA_1G14230)"/>
    <property type="match status" value="1"/>
</dbReference>
<reference evidence="2 3" key="1">
    <citation type="journal article" date="2018" name="Front. Microbiol.">
        <title>Genome-Wide Analysis of Corynespora cassiicola Leaf Fall Disease Putative Effectors.</title>
        <authorList>
            <person name="Lopez D."/>
            <person name="Ribeiro S."/>
            <person name="Label P."/>
            <person name="Fumanal B."/>
            <person name="Venisse J.S."/>
            <person name="Kohler A."/>
            <person name="de Oliveira R.R."/>
            <person name="Labutti K."/>
            <person name="Lipzen A."/>
            <person name="Lail K."/>
            <person name="Bauer D."/>
            <person name="Ohm R.A."/>
            <person name="Barry K.W."/>
            <person name="Spatafora J."/>
            <person name="Grigoriev I.V."/>
            <person name="Martin F.M."/>
            <person name="Pujade-Renaud V."/>
        </authorList>
    </citation>
    <scope>NUCLEOTIDE SEQUENCE [LARGE SCALE GENOMIC DNA]</scope>
    <source>
        <strain evidence="2 3">Philippines</strain>
    </source>
</reference>
<evidence type="ECO:0000313" key="3">
    <source>
        <dbReference type="Proteomes" id="UP000240883"/>
    </source>
</evidence>
<proteinExistence type="predicted"/>
<evidence type="ECO:0008006" key="4">
    <source>
        <dbReference type="Google" id="ProtNLM"/>
    </source>
</evidence>
<protein>
    <recommendedName>
        <fullName evidence="4">Malate dehydrogenase</fullName>
    </recommendedName>
</protein>
<evidence type="ECO:0000256" key="1">
    <source>
        <dbReference type="SAM" id="SignalP"/>
    </source>
</evidence>
<keyword evidence="1" id="KW-0732">Signal</keyword>
<dbReference type="OrthoDB" id="1859733at2759"/>
<dbReference type="Pfam" id="PF11937">
    <property type="entry name" value="DUF3455"/>
    <property type="match status" value="1"/>
</dbReference>
<evidence type="ECO:0000313" key="2">
    <source>
        <dbReference type="EMBL" id="PSN59151.1"/>
    </source>
</evidence>
<name>A0A2T2N138_CORCC</name>
<keyword evidence="3" id="KW-1185">Reference proteome</keyword>
<feature type="chain" id="PRO_5015494725" description="Malate dehydrogenase" evidence="1">
    <location>
        <begin position="20"/>
        <end position="200"/>
    </location>
</feature>
<dbReference type="EMBL" id="KZ678163">
    <property type="protein sequence ID" value="PSN59151.1"/>
    <property type="molecule type" value="Genomic_DNA"/>
</dbReference>
<dbReference type="PANTHER" id="PTHR35567">
    <property type="entry name" value="MALATE DEHYDROGENASE (AFU_ORTHOLOGUE AFUA_2G13800)"/>
    <property type="match status" value="1"/>
</dbReference>
<dbReference type="AlphaFoldDB" id="A0A2T2N138"/>
<organism evidence="2 3">
    <name type="scientific">Corynespora cassiicola Philippines</name>
    <dbReference type="NCBI Taxonomy" id="1448308"/>
    <lineage>
        <taxon>Eukaryota</taxon>
        <taxon>Fungi</taxon>
        <taxon>Dikarya</taxon>
        <taxon>Ascomycota</taxon>
        <taxon>Pezizomycotina</taxon>
        <taxon>Dothideomycetes</taxon>
        <taxon>Pleosporomycetidae</taxon>
        <taxon>Pleosporales</taxon>
        <taxon>Corynesporascaceae</taxon>
        <taxon>Corynespora</taxon>
    </lineage>
</organism>
<dbReference type="InterPro" id="IPR021851">
    <property type="entry name" value="DUF3455"/>
</dbReference>
<dbReference type="Proteomes" id="UP000240883">
    <property type="component" value="Unassembled WGS sequence"/>
</dbReference>